<dbReference type="PATRIC" id="fig|421052.3.peg.3342"/>
<dbReference type="STRING" id="632955.GCA_000829675_03089"/>
<dbReference type="InterPro" id="IPR052345">
    <property type="entry name" value="Rad_response_metalloprotease"/>
</dbReference>
<comment type="caution">
    <text evidence="2">The sequence shown here is derived from an EMBL/GenBank/DDBJ whole genome shotgun (WGS) entry which is preliminary data.</text>
</comment>
<feature type="domain" description="IrrE N-terminal-like" evidence="1">
    <location>
        <begin position="39"/>
        <end position="158"/>
    </location>
</feature>
<organism evidence="2 3">
    <name type="scientific">Acinetobacter rudis CIP 110305</name>
    <dbReference type="NCBI Taxonomy" id="421052"/>
    <lineage>
        <taxon>Bacteria</taxon>
        <taxon>Pseudomonadati</taxon>
        <taxon>Pseudomonadota</taxon>
        <taxon>Gammaproteobacteria</taxon>
        <taxon>Moraxellales</taxon>
        <taxon>Moraxellaceae</taxon>
        <taxon>Acinetobacter</taxon>
    </lineage>
</organism>
<dbReference type="Pfam" id="PF06114">
    <property type="entry name" value="Peptidase_M78"/>
    <property type="match status" value="1"/>
</dbReference>
<keyword evidence="3" id="KW-1185">Reference proteome</keyword>
<evidence type="ECO:0000259" key="1">
    <source>
        <dbReference type="Pfam" id="PF06114"/>
    </source>
</evidence>
<dbReference type="Proteomes" id="UP000014568">
    <property type="component" value="Unassembled WGS sequence"/>
</dbReference>
<gene>
    <name evidence="2" type="ORF">F945_03409</name>
</gene>
<protein>
    <recommendedName>
        <fullName evidence="1">IrrE N-terminal-like domain-containing protein</fullName>
    </recommendedName>
</protein>
<evidence type="ECO:0000313" key="2">
    <source>
        <dbReference type="EMBL" id="EPF70386.1"/>
    </source>
</evidence>
<evidence type="ECO:0000313" key="3">
    <source>
        <dbReference type="Proteomes" id="UP000014568"/>
    </source>
</evidence>
<accession>S3NUN0</accession>
<dbReference type="Gene3D" id="1.10.10.2910">
    <property type="match status" value="1"/>
</dbReference>
<dbReference type="PANTHER" id="PTHR43236">
    <property type="entry name" value="ANTITOXIN HIGA1"/>
    <property type="match status" value="1"/>
</dbReference>
<dbReference type="EMBL" id="ATGI01000038">
    <property type="protein sequence ID" value="EPF70386.1"/>
    <property type="molecule type" value="Genomic_DNA"/>
</dbReference>
<dbReference type="InterPro" id="IPR010359">
    <property type="entry name" value="IrrE_HExxH"/>
</dbReference>
<name>S3NUN0_9GAMM</name>
<sequence>MLDTIYPHSSERFPVDLDFLAKNIHALFNWSDPISQVESADVDRFEGALFKNNNNSWTLLYNNTIPSKERIRFTQAHEIGHYVLHRNQQEDFMCSEHIIREFDDNQINIEDQANLFASNLLVPIRDFREITNQQVFSFDFLSFCTNRYGVSLEAILIKWLELTDENMVAIISIDGFMKWSYSSKRAYRAKAIFPTRRKTIQIPEKSLCANHLIPNCLEGSLVQTNIWFEGAAPHGHLTEYKLLTESLDRIITILKLPHDEELWYCSNPN</sequence>
<dbReference type="eggNOG" id="COG2856">
    <property type="taxonomic scope" value="Bacteria"/>
</dbReference>
<reference evidence="2 3" key="1">
    <citation type="submission" date="2013-06" db="EMBL/GenBank/DDBJ databases">
        <title>The Genome Sequence of Acinetobacter rudis CIP 110305.</title>
        <authorList>
            <consortium name="The Broad Institute Genome Sequencing Platform"/>
            <consortium name="The Broad Institute Genome Sequencing Center for Infectious Disease"/>
            <person name="Cerqueira G."/>
            <person name="Feldgarden M."/>
            <person name="Courvalin P."/>
            <person name="Perichon B."/>
            <person name="Grillot-Courvalin C."/>
            <person name="Clermont D."/>
            <person name="Rocha E."/>
            <person name="Yoon E.-J."/>
            <person name="Nemec A."/>
            <person name="Young S.K."/>
            <person name="Zeng Q."/>
            <person name="Gargeya S."/>
            <person name="Fitzgerald M."/>
            <person name="Abouelleil A."/>
            <person name="Alvarado L."/>
            <person name="Berlin A.M."/>
            <person name="Chapman S.B."/>
            <person name="Dewar J."/>
            <person name="Goldberg J."/>
            <person name="Griggs A."/>
            <person name="Gujja S."/>
            <person name="Hansen M."/>
            <person name="Howarth C."/>
            <person name="Imamovic A."/>
            <person name="Larimer J."/>
            <person name="McCowan C."/>
            <person name="Murphy C."/>
            <person name="Pearson M."/>
            <person name="Priest M."/>
            <person name="Roberts A."/>
            <person name="Saif S."/>
            <person name="Shea T."/>
            <person name="Sykes S."/>
            <person name="Wortman J."/>
            <person name="Nusbaum C."/>
            <person name="Birren B."/>
        </authorList>
    </citation>
    <scope>NUCLEOTIDE SEQUENCE [LARGE SCALE GENOMIC DNA]</scope>
    <source>
        <strain evidence="2 3">CIP 110305</strain>
    </source>
</reference>
<dbReference type="HOGENOM" id="CLU_914806_0_0_6"/>
<dbReference type="AlphaFoldDB" id="S3NUN0"/>
<dbReference type="PANTHER" id="PTHR43236:SF2">
    <property type="entry name" value="BLL0069 PROTEIN"/>
    <property type="match status" value="1"/>
</dbReference>
<proteinExistence type="predicted"/>